<dbReference type="PANTHER" id="PTHR21021:SF16">
    <property type="entry name" value="TIP41-LIKE PROTEIN"/>
    <property type="match status" value="1"/>
</dbReference>
<sequence>MPRGGGLQSELEKLPGDSTRNVYNVATPKHLVSSSGASSGKAEGLPGVPSGPSSSFASGPFFTSGTNAATTGGPKTLQQVCREEIENLHGIFVCWFKGLQPKEELEKELLDRITSGFSHIAPNGQFLKGRSNLLLNLTEKYNAYPSKAFDIQIENVKVIWTQNDLCLVTYEEWQWWRDIDMGGGSSHHSSTASGSSTSNSNNKDQQQPQDDVIRFGRLSSCLLKQRPGNFQWIHVHETWLEGLGPNEAAGIYQQNGDDDNNSESSGSYNVEVTYKTGAVDTKKKKKSSKKTPPSQNNPAVVNGVNKEDGEHHVRFSAQREEVSYAYKKVHHDKPEATSPEASAPSSSNDKKSKSKSSSNNGNNSKLKEKRVVQLTPVPTTAQAPSNASRRRHISPQLTDFAKACMVNNELIGISIHGWDIGTGQGPMGDEGWFAAATTNFENVSQYRGNKTATRRRLALPEMVFPAAHVAFEHRKQNLWISWDVLDSLDDWAKAHQLIPVNSDKENNGVSVLKSEDAELWAKNKNNKIPDGKMSTEVFHFDWTYSSPFCGSVEGGFWDPLPSSGLKLDMLKDKSVPILFFDELVLYEDDLHDNGHVQYSLKIRVMPTCGFVLARLWVRIDRVMLRLRETRVMFEFGKTPSEDTKIFRDVTWRECPWKDLGAHKLPTNLKVWCSDGHETPQLAMLMSKLPEVELPKGISKYAALKRGGNAAKPRGGKAAKP</sequence>
<feature type="region of interest" description="Disordered" evidence="2">
    <location>
        <begin position="32"/>
        <end position="59"/>
    </location>
</feature>
<dbReference type="Gene3D" id="3.10.450.50">
    <property type="match status" value="1"/>
</dbReference>
<gene>
    <name evidence="3" type="ORF">SEMRO_264_G102420.1</name>
</gene>
<evidence type="ECO:0000313" key="4">
    <source>
        <dbReference type="Proteomes" id="UP001153069"/>
    </source>
</evidence>
<protein>
    <submittedName>
        <fullName evidence="3">TIP41-like protein</fullName>
    </submittedName>
</protein>
<evidence type="ECO:0000313" key="3">
    <source>
        <dbReference type="EMBL" id="CAB9506347.1"/>
    </source>
</evidence>
<feature type="compositionally biased region" description="Polar residues" evidence="2">
    <location>
        <begin position="376"/>
        <end position="387"/>
    </location>
</feature>
<dbReference type="Pfam" id="PF04176">
    <property type="entry name" value="TIP41"/>
    <property type="match status" value="1"/>
</dbReference>
<dbReference type="EMBL" id="CAICTM010000263">
    <property type="protein sequence ID" value="CAB9506347.1"/>
    <property type="molecule type" value="Genomic_DNA"/>
</dbReference>
<dbReference type="OrthoDB" id="45345at2759"/>
<dbReference type="InterPro" id="IPR032710">
    <property type="entry name" value="NTF2-like_dom_sf"/>
</dbReference>
<dbReference type="InterPro" id="IPR007303">
    <property type="entry name" value="TIP41-like"/>
</dbReference>
<feature type="compositionally biased region" description="Low complexity" evidence="2">
    <location>
        <begin position="355"/>
        <end position="364"/>
    </location>
</feature>
<dbReference type="SUPFAM" id="SSF54427">
    <property type="entry name" value="NTF2-like"/>
    <property type="match status" value="1"/>
</dbReference>
<comment type="similarity">
    <text evidence="1">Belongs to the TIP41 family.</text>
</comment>
<feature type="region of interest" description="Disordered" evidence="2">
    <location>
        <begin position="328"/>
        <end position="392"/>
    </location>
</feature>
<feature type="region of interest" description="Disordered" evidence="2">
    <location>
        <begin position="1"/>
        <end position="20"/>
    </location>
</feature>
<evidence type="ECO:0000256" key="2">
    <source>
        <dbReference type="SAM" id="MobiDB-lite"/>
    </source>
</evidence>
<dbReference type="Proteomes" id="UP001153069">
    <property type="component" value="Unassembled WGS sequence"/>
</dbReference>
<feature type="compositionally biased region" description="Low complexity" evidence="2">
    <location>
        <begin position="33"/>
        <end position="59"/>
    </location>
</feature>
<proteinExistence type="inferred from homology"/>
<dbReference type="InterPro" id="IPR051330">
    <property type="entry name" value="Phosphatase_reg/MetRdx"/>
</dbReference>
<name>A0A9N8DPF9_9STRA</name>
<feature type="compositionally biased region" description="Low complexity" evidence="2">
    <location>
        <begin position="336"/>
        <end position="347"/>
    </location>
</feature>
<dbReference type="GO" id="GO:0005829">
    <property type="term" value="C:cytosol"/>
    <property type="evidence" value="ECO:0007669"/>
    <property type="project" value="TreeGrafter"/>
</dbReference>
<feature type="region of interest" description="Disordered" evidence="2">
    <location>
        <begin position="250"/>
        <end position="305"/>
    </location>
</feature>
<feature type="compositionally biased region" description="Low complexity" evidence="2">
    <location>
        <begin position="186"/>
        <end position="201"/>
    </location>
</feature>
<reference evidence="3" key="1">
    <citation type="submission" date="2020-06" db="EMBL/GenBank/DDBJ databases">
        <authorList>
            <consortium name="Plant Systems Biology data submission"/>
        </authorList>
    </citation>
    <scope>NUCLEOTIDE SEQUENCE</scope>
    <source>
        <strain evidence="3">D6</strain>
    </source>
</reference>
<comment type="caution">
    <text evidence="3">The sequence shown here is derived from an EMBL/GenBank/DDBJ whole genome shotgun (WGS) entry which is preliminary data.</text>
</comment>
<feature type="region of interest" description="Disordered" evidence="2">
    <location>
        <begin position="186"/>
        <end position="208"/>
    </location>
</feature>
<organism evidence="3 4">
    <name type="scientific">Seminavis robusta</name>
    <dbReference type="NCBI Taxonomy" id="568900"/>
    <lineage>
        <taxon>Eukaryota</taxon>
        <taxon>Sar</taxon>
        <taxon>Stramenopiles</taxon>
        <taxon>Ochrophyta</taxon>
        <taxon>Bacillariophyta</taxon>
        <taxon>Bacillariophyceae</taxon>
        <taxon>Bacillariophycidae</taxon>
        <taxon>Naviculales</taxon>
        <taxon>Naviculaceae</taxon>
        <taxon>Seminavis</taxon>
    </lineage>
</organism>
<dbReference type="GO" id="GO:0031929">
    <property type="term" value="P:TOR signaling"/>
    <property type="evidence" value="ECO:0007669"/>
    <property type="project" value="TreeGrafter"/>
</dbReference>
<dbReference type="AlphaFoldDB" id="A0A9N8DPF9"/>
<accession>A0A9N8DPF9</accession>
<keyword evidence="4" id="KW-1185">Reference proteome</keyword>
<dbReference type="PANTHER" id="PTHR21021">
    <property type="entry name" value="GAF/PUTATIVE CYTOSKELETAL PROTEIN"/>
    <property type="match status" value="1"/>
</dbReference>
<evidence type="ECO:0000256" key="1">
    <source>
        <dbReference type="ARBA" id="ARBA00006658"/>
    </source>
</evidence>